<sequence>MNATESVRPYDVLLADDDPGDAMLVSEAFLARGIGPSLHTVQDGVAALDYLRDPARRRPDLIILDLNMPRMDGRETLAAIKTDAALRSIPVVVLTTSDAPDDVASSYDLHANAYVCKPSDLDAFLGAVQSIDDFYLGLVKLTQH</sequence>
<dbReference type="PANTHER" id="PTHR44520">
    <property type="entry name" value="RESPONSE REGULATOR RCP1-RELATED"/>
    <property type="match status" value="1"/>
</dbReference>
<dbReference type="Gene3D" id="3.40.50.2300">
    <property type="match status" value="1"/>
</dbReference>
<dbReference type="Proteomes" id="UP000002484">
    <property type="component" value="Chromosome"/>
</dbReference>
<dbReference type="InParanoid" id="E3IVJ5"/>
<name>E3IVJ5_PSEI1</name>
<evidence type="ECO:0000313" key="4">
    <source>
        <dbReference type="Proteomes" id="UP000002484"/>
    </source>
</evidence>
<proteinExistence type="predicted"/>
<keyword evidence="1" id="KW-0597">Phosphoprotein</keyword>
<dbReference type="PROSITE" id="PS50110">
    <property type="entry name" value="RESPONSE_REGULATORY"/>
    <property type="match status" value="1"/>
</dbReference>
<dbReference type="HOGENOM" id="CLU_000445_69_17_11"/>
<dbReference type="SMART" id="SM00448">
    <property type="entry name" value="REC"/>
    <property type="match status" value="1"/>
</dbReference>
<feature type="domain" description="Response regulatory" evidence="2">
    <location>
        <begin position="11"/>
        <end position="132"/>
    </location>
</feature>
<organism evidence="3 4">
    <name type="scientific">Pseudofrankia inefficax (strain DSM 45817 / CECT 9037 / DDB 130130 / EuI1c)</name>
    <name type="common">Frankia inefficax</name>
    <dbReference type="NCBI Taxonomy" id="298654"/>
    <lineage>
        <taxon>Bacteria</taxon>
        <taxon>Bacillati</taxon>
        <taxon>Actinomycetota</taxon>
        <taxon>Actinomycetes</taxon>
        <taxon>Frankiales</taxon>
        <taxon>Frankiaceae</taxon>
        <taxon>Pseudofrankia</taxon>
    </lineage>
</organism>
<dbReference type="SUPFAM" id="SSF52172">
    <property type="entry name" value="CheY-like"/>
    <property type="match status" value="1"/>
</dbReference>
<dbReference type="GO" id="GO:0000160">
    <property type="term" value="P:phosphorelay signal transduction system"/>
    <property type="evidence" value="ECO:0007669"/>
    <property type="project" value="InterPro"/>
</dbReference>
<feature type="modified residue" description="4-aspartylphosphate" evidence="1">
    <location>
        <position position="65"/>
    </location>
</feature>
<dbReference type="PANTHER" id="PTHR44520:SF2">
    <property type="entry name" value="RESPONSE REGULATOR RCP1"/>
    <property type="match status" value="1"/>
</dbReference>
<dbReference type="STRING" id="298654.FraEuI1c_4508"/>
<evidence type="ECO:0000256" key="1">
    <source>
        <dbReference type="PROSITE-ProRule" id="PRU00169"/>
    </source>
</evidence>
<keyword evidence="4" id="KW-1185">Reference proteome</keyword>
<dbReference type="InterPro" id="IPR001789">
    <property type="entry name" value="Sig_transdc_resp-reg_receiver"/>
</dbReference>
<dbReference type="AlphaFoldDB" id="E3IVJ5"/>
<evidence type="ECO:0000313" key="3">
    <source>
        <dbReference type="EMBL" id="ADP82501.1"/>
    </source>
</evidence>
<accession>E3IVJ5</accession>
<dbReference type="OrthoDB" id="9793549at2"/>
<dbReference type="Pfam" id="PF00072">
    <property type="entry name" value="Response_reg"/>
    <property type="match status" value="1"/>
</dbReference>
<gene>
    <name evidence="3" type="ordered locus">FraEuI1c_4508</name>
</gene>
<dbReference type="eggNOG" id="COG2197">
    <property type="taxonomic scope" value="Bacteria"/>
</dbReference>
<protein>
    <submittedName>
        <fullName evidence="3">Response regulator receiver protein</fullName>
    </submittedName>
</protein>
<dbReference type="RefSeq" id="WP_013425619.1">
    <property type="nucleotide sequence ID" value="NC_014666.1"/>
</dbReference>
<dbReference type="EMBL" id="CP002299">
    <property type="protein sequence ID" value="ADP82501.1"/>
    <property type="molecule type" value="Genomic_DNA"/>
</dbReference>
<dbReference type="InterPro" id="IPR011006">
    <property type="entry name" value="CheY-like_superfamily"/>
</dbReference>
<evidence type="ECO:0000259" key="2">
    <source>
        <dbReference type="PROSITE" id="PS50110"/>
    </source>
</evidence>
<dbReference type="KEGG" id="fri:FraEuI1c_4508"/>
<reference evidence="3 4" key="1">
    <citation type="submission" date="2010-10" db="EMBL/GenBank/DDBJ databases">
        <title>Complete sequence of Frankia sp. EuI1c.</title>
        <authorList>
            <consortium name="US DOE Joint Genome Institute"/>
            <person name="Lucas S."/>
            <person name="Copeland A."/>
            <person name="Lapidus A."/>
            <person name="Cheng J.-F."/>
            <person name="Bruce D."/>
            <person name="Goodwin L."/>
            <person name="Pitluck S."/>
            <person name="Chertkov O."/>
            <person name="Detter J.C."/>
            <person name="Han C."/>
            <person name="Tapia R."/>
            <person name="Land M."/>
            <person name="Hauser L."/>
            <person name="Jeffries C."/>
            <person name="Kyrpides N."/>
            <person name="Ivanova N."/>
            <person name="Mikhailova N."/>
            <person name="Beauchemin N."/>
            <person name="Sen A."/>
            <person name="Sur S.A."/>
            <person name="Gtari M."/>
            <person name="Wall L."/>
            <person name="Tisa L."/>
            <person name="Woyke T."/>
        </authorList>
    </citation>
    <scope>NUCLEOTIDE SEQUENCE [LARGE SCALE GENOMIC DNA]</scope>
    <source>
        <strain evidence="4">DSM 45817 / CECT 9037 / EuI1c</strain>
    </source>
</reference>
<dbReference type="CDD" id="cd17557">
    <property type="entry name" value="REC_Rcp-like"/>
    <property type="match status" value="1"/>
</dbReference>
<dbReference type="InterPro" id="IPR052893">
    <property type="entry name" value="TCS_response_regulator"/>
</dbReference>